<comment type="caution">
    <text evidence="2">The sequence shown here is derived from an EMBL/GenBank/DDBJ whole genome shotgun (WGS) entry which is preliminary data.</text>
</comment>
<organism evidence="2 3">
    <name type="scientific">Compostibacter hankyongensis</name>
    <dbReference type="NCBI Taxonomy" id="1007089"/>
    <lineage>
        <taxon>Bacteria</taxon>
        <taxon>Pseudomonadati</taxon>
        <taxon>Bacteroidota</taxon>
        <taxon>Chitinophagia</taxon>
        <taxon>Chitinophagales</taxon>
        <taxon>Chitinophagaceae</taxon>
        <taxon>Compostibacter</taxon>
    </lineage>
</organism>
<keyword evidence="3" id="KW-1185">Reference proteome</keyword>
<gene>
    <name evidence="2" type="ORF">GCM10023143_26090</name>
</gene>
<name>A0ABP8G0R6_9BACT</name>
<protein>
    <recommendedName>
        <fullName evidence="4">DsrE family protein</fullName>
    </recommendedName>
</protein>
<dbReference type="PANTHER" id="PTHR37691:SF1">
    <property type="entry name" value="BLR3518 PROTEIN"/>
    <property type="match status" value="1"/>
</dbReference>
<proteinExistence type="predicted"/>
<accession>A0ABP8G0R6</accession>
<feature type="chain" id="PRO_5045674535" description="DsrE family protein" evidence="1">
    <location>
        <begin position="27"/>
        <end position="152"/>
    </location>
</feature>
<dbReference type="Gene3D" id="3.40.1260.10">
    <property type="entry name" value="DsrEFH-like"/>
    <property type="match status" value="1"/>
</dbReference>
<evidence type="ECO:0000313" key="3">
    <source>
        <dbReference type="Proteomes" id="UP001501207"/>
    </source>
</evidence>
<evidence type="ECO:0000313" key="2">
    <source>
        <dbReference type="EMBL" id="GAA4314981.1"/>
    </source>
</evidence>
<dbReference type="Pfam" id="PF02635">
    <property type="entry name" value="DsrE"/>
    <property type="match status" value="1"/>
</dbReference>
<dbReference type="InterPro" id="IPR003787">
    <property type="entry name" value="Sulphur_relay_DsrE/F-like"/>
</dbReference>
<evidence type="ECO:0000256" key="1">
    <source>
        <dbReference type="SAM" id="SignalP"/>
    </source>
</evidence>
<sequence>MKLNTFLLAILLLSGAGIFATKSAHAQDSFHGATARLKKYKAIYVLDESDDKKIRGTLRNIGNALNDPRLKGKLEVELIAFGDGVTVYQKSGPYESLLKDLQAKGVILAQCDNTIRERHIDKNTLFSFISYVPSGNGEIIIRQQQGWAMVHP</sequence>
<keyword evidence="1" id="KW-0732">Signal</keyword>
<evidence type="ECO:0008006" key="4">
    <source>
        <dbReference type="Google" id="ProtNLM"/>
    </source>
</evidence>
<feature type="signal peptide" evidence="1">
    <location>
        <begin position="1"/>
        <end position="26"/>
    </location>
</feature>
<dbReference type="SUPFAM" id="SSF75169">
    <property type="entry name" value="DsrEFH-like"/>
    <property type="match status" value="1"/>
</dbReference>
<dbReference type="EMBL" id="BAABFN010000006">
    <property type="protein sequence ID" value="GAA4314981.1"/>
    <property type="molecule type" value="Genomic_DNA"/>
</dbReference>
<dbReference type="Proteomes" id="UP001501207">
    <property type="component" value="Unassembled WGS sequence"/>
</dbReference>
<dbReference type="RefSeq" id="WP_344980018.1">
    <property type="nucleotide sequence ID" value="NZ_BAABFN010000006.1"/>
</dbReference>
<dbReference type="InterPro" id="IPR027396">
    <property type="entry name" value="DsrEFH-like"/>
</dbReference>
<dbReference type="PANTHER" id="PTHR37691">
    <property type="entry name" value="BLR3518 PROTEIN"/>
    <property type="match status" value="1"/>
</dbReference>
<reference evidence="3" key="1">
    <citation type="journal article" date="2019" name="Int. J. Syst. Evol. Microbiol.">
        <title>The Global Catalogue of Microorganisms (GCM) 10K type strain sequencing project: providing services to taxonomists for standard genome sequencing and annotation.</title>
        <authorList>
            <consortium name="The Broad Institute Genomics Platform"/>
            <consortium name="The Broad Institute Genome Sequencing Center for Infectious Disease"/>
            <person name="Wu L."/>
            <person name="Ma J."/>
        </authorList>
    </citation>
    <scope>NUCLEOTIDE SEQUENCE [LARGE SCALE GENOMIC DNA]</scope>
    <source>
        <strain evidence="3">JCM 17664</strain>
    </source>
</reference>